<name>A0A2M9CWC4_9BACT</name>
<dbReference type="RefSeq" id="WP_100314720.1">
    <property type="nucleotide sequence ID" value="NZ_PGFG01000001.1"/>
</dbReference>
<dbReference type="Pfam" id="PF00288">
    <property type="entry name" value="GHMP_kinases_N"/>
    <property type="match status" value="1"/>
</dbReference>
<protein>
    <recommendedName>
        <fullName evidence="11">Galactokinase</fullName>
        <ecNumber evidence="11">2.7.1.6</ecNumber>
    </recommendedName>
</protein>
<evidence type="ECO:0000256" key="3">
    <source>
        <dbReference type="ARBA" id="ARBA00022679"/>
    </source>
</evidence>
<dbReference type="InterPro" id="IPR014721">
    <property type="entry name" value="Ribsml_uS5_D2-typ_fold_subgr"/>
</dbReference>
<dbReference type="Pfam" id="PF10509">
    <property type="entry name" value="GalKase_gal_bdg"/>
    <property type="match status" value="1"/>
</dbReference>
<evidence type="ECO:0000313" key="16">
    <source>
        <dbReference type="Proteomes" id="UP000230000"/>
    </source>
</evidence>
<dbReference type="Gene3D" id="3.30.70.890">
    <property type="entry name" value="GHMP kinase, C-terminal domain"/>
    <property type="match status" value="1"/>
</dbReference>
<dbReference type="Pfam" id="PF08544">
    <property type="entry name" value="GHMP_kinases_C"/>
    <property type="match status" value="1"/>
</dbReference>
<evidence type="ECO:0000256" key="11">
    <source>
        <dbReference type="NCBIfam" id="TIGR00131"/>
    </source>
</evidence>
<evidence type="ECO:0000256" key="10">
    <source>
        <dbReference type="ARBA" id="ARBA00023277"/>
    </source>
</evidence>
<feature type="domain" description="GHMP kinase N-terminal" evidence="12">
    <location>
        <begin position="88"/>
        <end position="175"/>
    </location>
</feature>
<dbReference type="InterPro" id="IPR019741">
    <property type="entry name" value="Galactokinase_CS"/>
</dbReference>
<dbReference type="NCBIfam" id="TIGR00131">
    <property type="entry name" value="gal_kin"/>
    <property type="match status" value="1"/>
</dbReference>
<keyword evidence="9" id="KW-0299">Galactose metabolism</keyword>
<keyword evidence="4" id="KW-0479">Metal-binding</keyword>
<keyword evidence="10" id="KW-0119">Carbohydrate metabolism</keyword>
<evidence type="ECO:0000259" key="12">
    <source>
        <dbReference type="Pfam" id="PF00288"/>
    </source>
</evidence>
<dbReference type="PRINTS" id="PR00959">
    <property type="entry name" value="MEVGALKINASE"/>
</dbReference>
<dbReference type="FunFam" id="3.30.230.10:FF:000017">
    <property type="entry name" value="Galactokinase"/>
    <property type="match status" value="1"/>
</dbReference>
<evidence type="ECO:0000259" key="14">
    <source>
        <dbReference type="Pfam" id="PF10509"/>
    </source>
</evidence>
<dbReference type="FunFam" id="3.30.70.890:FF:000001">
    <property type="entry name" value="Galactokinase"/>
    <property type="match status" value="1"/>
</dbReference>
<dbReference type="SUPFAM" id="SSF54211">
    <property type="entry name" value="Ribosomal protein S5 domain 2-like"/>
    <property type="match status" value="1"/>
</dbReference>
<evidence type="ECO:0000256" key="2">
    <source>
        <dbReference type="ARBA" id="ARBA00022490"/>
    </source>
</evidence>
<feature type="domain" description="GHMP kinase C-terminal" evidence="13">
    <location>
        <begin position="282"/>
        <end position="358"/>
    </location>
</feature>
<dbReference type="PIRSF" id="PIRSF000530">
    <property type="entry name" value="Galactokinase"/>
    <property type="match status" value="1"/>
</dbReference>
<reference evidence="15 16" key="1">
    <citation type="submission" date="2017-11" db="EMBL/GenBank/DDBJ databases">
        <title>Genomic Encyclopedia of Archaeal and Bacterial Type Strains, Phase II (KMG-II): From Individual Species to Whole Genera.</title>
        <authorList>
            <person name="Goeker M."/>
        </authorList>
    </citation>
    <scope>NUCLEOTIDE SEQUENCE [LARGE SCALE GENOMIC DNA]</scope>
    <source>
        <strain evidence="15 16">DSM 27268</strain>
    </source>
</reference>
<evidence type="ECO:0000256" key="9">
    <source>
        <dbReference type="ARBA" id="ARBA00023144"/>
    </source>
</evidence>
<evidence type="ECO:0000256" key="1">
    <source>
        <dbReference type="ARBA" id="ARBA00006566"/>
    </source>
</evidence>
<dbReference type="InterPro" id="IPR000705">
    <property type="entry name" value="Galactokinase"/>
</dbReference>
<dbReference type="InterPro" id="IPR019539">
    <property type="entry name" value="GalKase_N"/>
</dbReference>
<dbReference type="InterPro" id="IPR006206">
    <property type="entry name" value="Mevalonate/galactokinase"/>
</dbReference>
<dbReference type="PRINTS" id="PR00473">
    <property type="entry name" value="GALCTOKINASE"/>
</dbReference>
<dbReference type="InterPro" id="IPR013750">
    <property type="entry name" value="GHMP_kinase_C_dom"/>
</dbReference>
<dbReference type="GO" id="GO:0046872">
    <property type="term" value="F:metal ion binding"/>
    <property type="evidence" value="ECO:0007669"/>
    <property type="project" value="UniProtKB-KW"/>
</dbReference>
<proteinExistence type="inferred from homology"/>
<dbReference type="AlphaFoldDB" id="A0A2M9CWC4"/>
<dbReference type="PANTHER" id="PTHR10457">
    <property type="entry name" value="MEVALONATE KINASE/GALACTOKINASE"/>
    <property type="match status" value="1"/>
</dbReference>
<keyword evidence="2" id="KW-0963">Cytoplasm</keyword>
<dbReference type="GO" id="GO:0005829">
    <property type="term" value="C:cytosol"/>
    <property type="evidence" value="ECO:0007669"/>
    <property type="project" value="TreeGrafter"/>
</dbReference>
<evidence type="ECO:0000256" key="4">
    <source>
        <dbReference type="ARBA" id="ARBA00022723"/>
    </source>
</evidence>
<dbReference type="PANTHER" id="PTHR10457:SF7">
    <property type="entry name" value="GALACTOKINASE-RELATED"/>
    <property type="match status" value="1"/>
</dbReference>
<keyword evidence="5" id="KW-0547">Nucleotide-binding</keyword>
<evidence type="ECO:0000256" key="8">
    <source>
        <dbReference type="ARBA" id="ARBA00022842"/>
    </source>
</evidence>
<dbReference type="Gene3D" id="3.30.230.10">
    <property type="match status" value="1"/>
</dbReference>
<gene>
    <name evidence="15" type="ORF">BXY57_1811</name>
</gene>
<sequence length="382" mass="43164">MQLDDLRRAFLRHFQTDPLLIVSPGRVNLIGEHTDYNEGYVMPGAIDKAVIVAMAPSGSDLCEVHALNLQQTDRFYVSHISQGEGWQNYVRGVVYFMQQRGHAVQGFYAMIDGDIPMGSGLSSSAALEGAFSFGLHQLFGLELTPLEMALIGQQAEHHYVGVRCGIMDQYTNIFGRRNQLIRLDCRSLQHVYLPFDFPDYCIVLCNSMVHHSLASSAYNERRRQCEEGVSILKKYHPEVKSLRDASSAMLHEHIQEIPPKVYMRCMYVVEENERVLLAGSCLQQGNLEKFGDLMYASHIGLQKQYEVSCEELDYLVELTLNREDVIGARMMGGGFGGCTINIVHRDAVDDFKQYIVSAYQKKFHRVPEIYVGQIVDGVHAVD</sequence>
<dbReference type="OrthoDB" id="250531at2"/>
<dbReference type="EC" id="2.7.1.6" evidence="11"/>
<dbReference type="GO" id="GO:0006012">
    <property type="term" value="P:galactose metabolic process"/>
    <property type="evidence" value="ECO:0007669"/>
    <property type="project" value="UniProtKB-UniRule"/>
</dbReference>
<accession>A0A2M9CWC4</accession>
<feature type="domain" description="Galactokinase N-terminal" evidence="14">
    <location>
        <begin position="9"/>
        <end position="56"/>
    </location>
</feature>
<dbReference type="GO" id="GO:0005524">
    <property type="term" value="F:ATP binding"/>
    <property type="evidence" value="ECO:0007669"/>
    <property type="project" value="UniProtKB-UniRule"/>
</dbReference>
<evidence type="ECO:0000313" key="15">
    <source>
        <dbReference type="EMBL" id="PJJ76203.1"/>
    </source>
</evidence>
<dbReference type="InterPro" id="IPR020568">
    <property type="entry name" value="Ribosomal_Su5_D2-typ_SF"/>
</dbReference>
<keyword evidence="6 15" id="KW-0418">Kinase</keyword>
<organism evidence="15 16">
    <name type="scientific">Thermoflavifilum aggregans</name>
    <dbReference type="NCBI Taxonomy" id="454188"/>
    <lineage>
        <taxon>Bacteria</taxon>
        <taxon>Pseudomonadati</taxon>
        <taxon>Bacteroidota</taxon>
        <taxon>Chitinophagia</taxon>
        <taxon>Chitinophagales</taxon>
        <taxon>Chitinophagaceae</taxon>
        <taxon>Thermoflavifilum</taxon>
    </lineage>
</organism>
<dbReference type="GO" id="GO:0004335">
    <property type="term" value="F:galactokinase activity"/>
    <property type="evidence" value="ECO:0007669"/>
    <property type="project" value="UniProtKB-UniRule"/>
</dbReference>
<dbReference type="InterPro" id="IPR006204">
    <property type="entry name" value="GHMP_kinase_N_dom"/>
</dbReference>
<dbReference type="EMBL" id="PGFG01000001">
    <property type="protein sequence ID" value="PJJ76203.1"/>
    <property type="molecule type" value="Genomic_DNA"/>
</dbReference>
<dbReference type="Proteomes" id="UP000230000">
    <property type="component" value="Unassembled WGS sequence"/>
</dbReference>
<evidence type="ECO:0000256" key="7">
    <source>
        <dbReference type="ARBA" id="ARBA00022840"/>
    </source>
</evidence>
<keyword evidence="3" id="KW-0808">Transferase</keyword>
<dbReference type="PROSITE" id="PS00627">
    <property type="entry name" value="GHMP_KINASES_ATP"/>
    <property type="match status" value="1"/>
</dbReference>
<dbReference type="InterPro" id="IPR036554">
    <property type="entry name" value="GHMP_kinase_C_sf"/>
</dbReference>
<evidence type="ECO:0000256" key="5">
    <source>
        <dbReference type="ARBA" id="ARBA00022741"/>
    </source>
</evidence>
<keyword evidence="8" id="KW-0460">Magnesium</keyword>
<keyword evidence="7" id="KW-0067">ATP-binding</keyword>
<comment type="caution">
    <text evidence="15">The sequence shown here is derived from an EMBL/GenBank/DDBJ whole genome shotgun (WGS) entry which is preliminary data.</text>
</comment>
<dbReference type="InterPro" id="IPR006203">
    <property type="entry name" value="GHMP_knse_ATP-bd_CS"/>
</dbReference>
<dbReference type="SUPFAM" id="SSF55060">
    <property type="entry name" value="GHMP Kinase, C-terminal domain"/>
    <property type="match status" value="1"/>
</dbReference>
<evidence type="ECO:0000259" key="13">
    <source>
        <dbReference type="Pfam" id="PF08544"/>
    </source>
</evidence>
<dbReference type="PROSITE" id="PS00106">
    <property type="entry name" value="GALACTOKINASE"/>
    <property type="match status" value="1"/>
</dbReference>
<evidence type="ECO:0000256" key="6">
    <source>
        <dbReference type="ARBA" id="ARBA00022777"/>
    </source>
</evidence>
<keyword evidence="16" id="KW-1185">Reference proteome</keyword>
<comment type="similarity">
    <text evidence="1">Belongs to the GHMP kinase family. GalK subfamily.</text>
</comment>